<reference evidence="2" key="1">
    <citation type="submission" date="2021-02" db="EMBL/GenBank/DDBJ databases">
        <authorList>
            <person name="Nowell W R."/>
        </authorList>
    </citation>
    <scope>NUCLEOTIDE SEQUENCE</scope>
</reference>
<accession>A0A816TC50</accession>
<comment type="caution">
    <text evidence="2">The sequence shown here is derived from an EMBL/GenBank/DDBJ whole genome shotgun (WGS) entry which is preliminary data.</text>
</comment>
<name>A0A816TC50_9BILA</name>
<gene>
    <name evidence="2" type="ORF">XDN619_LOCUS17196</name>
</gene>
<dbReference type="EMBL" id="CAJNRG010007310">
    <property type="protein sequence ID" value="CAF2093564.1"/>
    <property type="molecule type" value="Genomic_DNA"/>
</dbReference>
<evidence type="ECO:0000313" key="3">
    <source>
        <dbReference type="Proteomes" id="UP000663887"/>
    </source>
</evidence>
<feature type="non-terminal residue" evidence="2">
    <location>
        <position position="25"/>
    </location>
</feature>
<organism evidence="2 3">
    <name type="scientific">Rotaria magnacalcarata</name>
    <dbReference type="NCBI Taxonomy" id="392030"/>
    <lineage>
        <taxon>Eukaryota</taxon>
        <taxon>Metazoa</taxon>
        <taxon>Spiralia</taxon>
        <taxon>Gnathifera</taxon>
        <taxon>Rotifera</taxon>
        <taxon>Eurotatoria</taxon>
        <taxon>Bdelloidea</taxon>
        <taxon>Philodinida</taxon>
        <taxon>Philodinidae</taxon>
        <taxon>Rotaria</taxon>
    </lineage>
</organism>
<feature type="region of interest" description="Disordered" evidence="1">
    <location>
        <begin position="1"/>
        <end position="25"/>
    </location>
</feature>
<feature type="compositionally biased region" description="Polar residues" evidence="1">
    <location>
        <begin position="1"/>
        <end position="16"/>
    </location>
</feature>
<protein>
    <submittedName>
        <fullName evidence="2">Uncharacterized protein</fullName>
    </submittedName>
</protein>
<proteinExistence type="predicted"/>
<sequence length="25" mass="2929">MSLELQTNANDVFNENQLRHDSKPK</sequence>
<dbReference type="AlphaFoldDB" id="A0A816TC50"/>
<evidence type="ECO:0000256" key="1">
    <source>
        <dbReference type="SAM" id="MobiDB-lite"/>
    </source>
</evidence>
<dbReference type="Proteomes" id="UP000663887">
    <property type="component" value="Unassembled WGS sequence"/>
</dbReference>
<evidence type="ECO:0000313" key="2">
    <source>
        <dbReference type="EMBL" id="CAF2093564.1"/>
    </source>
</evidence>